<proteinExistence type="predicted"/>
<feature type="domain" description="AB hydrolase-1" evidence="1">
    <location>
        <begin position="103"/>
        <end position="208"/>
    </location>
</feature>
<dbReference type="AlphaFoldDB" id="A0A239HHJ6"/>
<sequence>MLSLTSFTLAQPDGVHYVVIAMSHTLHHPVMQDHPEPALADGGVPPLARFLAEGQALVSRPFTAWAARRIAATRRADGRAVMVIPGFMARDIFTLRLRRMLRIAGYAPHGWGLGMNRGATPDLLDRLCEQLDAIALDEGTPVSLIGWSLGGLYARELAKLRPELVDRVITLGSPFSGDLRANRAWKLYERLNGHPVDQPPMQVDLTRKPPMKTFALWSANDGIVAPACARGLPHEADSNVEVKCRHMDFVSAPAAITAIFDALEA</sequence>
<dbReference type="Gene3D" id="3.40.50.1820">
    <property type="entry name" value="alpha/beta hydrolase"/>
    <property type="match status" value="1"/>
</dbReference>
<dbReference type="Proteomes" id="UP000198281">
    <property type="component" value="Unassembled WGS sequence"/>
</dbReference>
<dbReference type="SUPFAM" id="SSF53474">
    <property type="entry name" value="alpha/beta-Hydrolases"/>
    <property type="match status" value="1"/>
</dbReference>
<evidence type="ECO:0000313" key="3">
    <source>
        <dbReference type="Proteomes" id="UP000198281"/>
    </source>
</evidence>
<keyword evidence="2" id="KW-0378">Hydrolase</keyword>
<keyword evidence="3" id="KW-1185">Reference proteome</keyword>
<accession>A0A239HHJ6</accession>
<evidence type="ECO:0000313" key="2">
    <source>
        <dbReference type="EMBL" id="SNS79734.1"/>
    </source>
</evidence>
<name>A0A239HHJ6_9SPHN</name>
<dbReference type="InterPro" id="IPR029058">
    <property type="entry name" value="AB_hydrolase_fold"/>
</dbReference>
<evidence type="ECO:0000259" key="1">
    <source>
        <dbReference type="Pfam" id="PF12697"/>
    </source>
</evidence>
<reference evidence="3" key="1">
    <citation type="submission" date="2017-06" db="EMBL/GenBank/DDBJ databases">
        <authorList>
            <person name="Varghese N."/>
            <person name="Submissions S."/>
        </authorList>
    </citation>
    <scope>NUCLEOTIDE SEQUENCE [LARGE SCALE GENOMIC DNA]</scope>
    <source>
        <strain evidence="3">LNB2</strain>
    </source>
</reference>
<gene>
    <name evidence="2" type="ORF">SAMN06295912_11672</name>
</gene>
<organism evidence="2 3">
    <name type="scientific">Edaphosphingomonas laterariae</name>
    <dbReference type="NCBI Taxonomy" id="861865"/>
    <lineage>
        <taxon>Bacteria</taxon>
        <taxon>Pseudomonadati</taxon>
        <taxon>Pseudomonadota</taxon>
        <taxon>Alphaproteobacteria</taxon>
        <taxon>Sphingomonadales</taxon>
        <taxon>Rhizorhabdaceae</taxon>
        <taxon>Edaphosphingomonas</taxon>
    </lineage>
</organism>
<dbReference type="Pfam" id="PF12697">
    <property type="entry name" value="Abhydrolase_6"/>
    <property type="match status" value="1"/>
</dbReference>
<protein>
    <submittedName>
        <fullName evidence="2">Alpha/beta hydrolase family protein</fullName>
    </submittedName>
</protein>
<dbReference type="InterPro" id="IPR000073">
    <property type="entry name" value="AB_hydrolase_1"/>
</dbReference>
<dbReference type="EMBL" id="FZOS01000016">
    <property type="protein sequence ID" value="SNS79734.1"/>
    <property type="molecule type" value="Genomic_DNA"/>
</dbReference>
<dbReference type="GO" id="GO:0016787">
    <property type="term" value="F:hydrolase activity"/>
    <property type="evidence" value="ECO:0007669"/>
    <property type="project" value="UniProtKB-KW"/>
</dbReference>